<accession>A0A8S5M1W0</accession>
<name>A0A8S5M1W0_9CAUD</name>
<evidence type="ECO:0000313" key="2">
    <source>
        <dbReference type="EMBL" id="DAD76220.1"/>
    </source>
</evidence>
<keyword evidence="1" id="KW-0175">Coiled coil</keyword>
<protein>
    <submittedName>
        <fullName evidence="2">Uncharacterized protein</fullName>
    </submittedName>
</protein>
<sequence>MGLFDIFRIGKIKAENEALKQELQDLHADEQQQIKEHSEQMNQEIIDSNLMLSKQYDNLPVLSEQSRKSEEGAVFSCGEPSSYQSDNITFPEWYVSLSFGKSSSSNYGKAVALAKAAPQYYEQTVNNMIIHQAIYSSKPSEYLNFIMLYELVGGWKSAFVIINGALIDRKIIGKLNYCYGDKCRSSNKKFCFGASYMTENPFGCHRLQISATNTPWWSFYKKQGLFWVLDKIAIKNRIDSYAAIYKICPCFDYDSILSALDKLPSTLSQHRMNRLADNNFGCKL</sequence>
<organism evidence="2">
    <name type="scientific">Siphoviridae sp. ctrfD19</name>
    <dbReference type="NCBI Taxonomy" id="2826478"/>
    <lineage>
        <taxon>Viruses</taxon>
        <taxon>Duplodnaviria</taxon>
        <taxon>Heunggongvirae</taxon>
        <taxon>Uroviricota</taxon>
        <taxon>Caudoviricetes</taxon>
    </lineage>
</organism>
<feature type="coiled-coil region" evidence="1">
    <location>
        <begin position="9"/>
        <end position="40"/>
    </location>
</feature>
<proteinExistence type="predicted"/>
<reference evidence="2" key="1">
    <citation type="journal article" date="2021" name="Proc. Natl. Acad. Sci. U.S.A.">
        <title>A Catalog of Tens of Thousands of Viruses from Human Metagenomes Reveals Hidden Associations with Chronic Diseases.</title>
        <authorList>
            <person name="Tisza M.J."/>
            <person name="Buck C.B."/>
        </authorList>
    </citation>
    <scope>NUCLEOTIDE SEQUENCE</scope>
    <source>
        <strain evidence="2">CtrfD19</strain>
    </source>
</reference>
<evidence type="ECO:0000256" key="1">
    <source>
        <dbReference type="SAM" id="Coils"/>
    </source>
</evidence>
<dbReference type="EMBL" id="BK014797">
    <property type="protein sequence ID" value="DAD76220.1"/>
    <property type="molecule type" value="Genomic_DNA"/>
</dbReference>